<dbReference type="EMBL" id="ML213682">
    <property type="protein sequence ID" value="TFK32202.1"/>
    <property type="molecule type" value="Genomic_DNA"/>
</dbReference>
<evidence type="ECO:0000259" key="2">
    <source>
        <dbReference type="Pfam" id="PF24883"/>
    </source>
</evidence>
<dbReference type="InterPro" id="IPR056884">
    <property type="entry name" value="NPHP3-like_N"/>
</dbReference>
<name>A0A5C3LHP0_9AGAR</name>
<dbReference type="InterPro" id="IPR027417">
    <property type="entry name" value="P-loop_NTPase"/>
</dbReference>
<evidence type="ECO:0000313" key="4">
    <source>
        <dbReference type="Proteomes" id="UP000308652"/>
    </source>
</evidence>
<evidence type="ECO:0000256" key="1">
    <source>
        <dbReference type="ARBA" id="ARBA00022737"/>
    </source>
</evidence>
<dbReference type="Proteomes" id="UP000308652">
    <property type="component" value="Unassembled WGS sequence"/>
</dbReference>
<proteinExistence type="predicted"/>
<sequence length="207" mass="23386">MFPNARNLGFHGGNFNDVRGDYHHHVHGRKGMDLLLERIAPGAFHNSEERFDPPKCHPRTRVAVLNKISNWVEDPMKKTSIMWMYGPAGAGKSAIAQTIAEKYDSSYLAASFFFARTSTDRNTSKPLIVTLAYQLLVSIPTFKLHVENIIENDPSIFSKSLETQMKTLIVEPLLKVLTAFSNMPPDSRRWPHLIIIDGLDECQGHQV</sequence>
<dbReference type="SUPFAM" id="SSF52540">
    <property type="entry name" value="P-loop containing nucleoside triphosphate hydrolases"/>
    <property type="match status" value="1"/>
</dbReference>
<reference evidence="3 4" key="1">
    <citation type="journal article" date="2019" name="Nat. Ecol. Evol.">
        <title>Megaphylogeny resolves global patterns of mushroom evolution.</title>
        <authorList>
            <person name="Varga T."/>
            <person name="Krizsan K."/>
            <person name="Foldi C."/>
            <person name="Dima B."/>
            <person name="Sanchez-Garcia M."/>
            <person name="Sanchez-Ramirez S."/>
            <person name="Szollosi G.J."/>
            <person name="Szarkandi J.G."/>
            <person name="Papp V."/>
            <person name="Albert L."/>
            <person name="Andreopoulos W."/>
            <person name="Angelini C."/>
            <person name="Antonin V."/>
            <person name="Barry K.W."/>
            <person name="Bougher N.L."/>
            <person name="Buchanan P."/>
            <person name="Buyck B."/>
            <person name="Bense V."/>
            <person name="Catcheside P."/>
            <person name="Chovatia M."/>
            <person name="Cooper J."/>
            <person name="Damon W."/>
            <person name="Desjardin D."/>
            <person name="Finy P."/>
            <person name="Geml J."/>
            <person name="Haridas S."/>
            <person name="Hughes K."/>
            <person name="Justo A."/>
            <person name="Karasinski D."/>
            <person name="Kautmanova I."/>
            <person name="Kiss B."/>
            <person name="Kocsube S."/>
            <person name="Kotiranta H."/>
            <person name="LaButti K.M."/>
            <person name="Lechner B.E."/>
            <person name="Liimatainen K."/>
            <person name="Lipzen A."/>
            <person name="Lukacs Z."/>
            <person name="Mihaltcheva S."/>
            <person name="Morgado L.N."/>
            <person name="Niskanen T."/>
            <person name="Noordeloos M.E."/>
            <person name="Ohm R.A."/>
            <person name="Ortiz-Santana B."/>
            <person name="Ovrebo C."/>
            <person name="Racz N."/>
            <person name="Riley R."/>
            <person name="Savchenko A."/>
            <person name="Shiryaev A."/>
            <person name="Soop K."/>
            <person name="Spirin V."/>
            <person name="Szebenyi C."/>
            <person name="Tomsovsky M."/>
            <person name="Tulloss R.E."/>
            <person name="Uehling J."/>
            <person name="Grigoriev I.V."/>
            <person name="Vagvolgyi C."/>
            <person name="Papp T."/>
            <person name="Martin F.M."/>
            <person name="Miettinen O."/>
            <person name="Hibbett D.S."/>
            <person name="Nagy L.G."/>
        </authorList>
    </citation>
    <scope>NUCLEOTIDE SEQUENCE [LARGE SCALE GENOMIC DNA]</scope>
    <source>
        <strain evidence="3 4">CBS 166.37</strain>
    </source>
</reference>
<dbReference type="STRING" id="68775.A0A5C3LHP0"/>
<dbReference type="Gene3D" id="3.40.50.300">
    <property type="entry name" value="P-loop containing nucleotide triphosphate hydrolases"/>
    <property type="match status" value="1"/>
</dbReference>
<dbReference type="Pfam" id="PF24883">
    <property type="entry name" value="NPHP3_N"/>
    <property type="match status" value="1"/>
</dbReference>
<dbReference type="PANTHER" id="PTHR10039:SF17">
    <property type="entry name" value="FUNGAL STAND N-TERMINAL GOODBYE DOMAIN-CONTAINING PROTEIN-RELATED"/>
    <property type="match status" value="1"/>
</dbReference>
<dbReference type="OrthoDB" id="5106486at2759"/>
<accession>A0A5C3LHP0</accession>
<keyword evidence="1" id="KW-0677">Repeat</keyword>
<feature type="domain" description="Nephrocystin 3-like N-terminal" evidence="2">
    <location>
        <begin position="67"/>
        <end position="205"/>
    </location>
</feature>
<gene>
    <name evidence="3" type="ORF">BDQ12DRAFT_692836</name>
</gene>
<dbReference type="PANTHER" id="PTHR10039">
    <property type="entry name" value="AMELOGENIN"/>
    <property type="match status" value="1"/>
</dbReference>
<evidence type="ECO:0000313" key="3">
    <source>
        <dbReference type="EMBL" id="TFK32202.1"/>
    </source>
</evidence>
<organism evidence="3 4">
    <name type="scientific">Crucibulum laeve</name>
    <dbReference type="NCBI Taxonomy" id="68775"/>
    <lineage>
        <taxon>Eukaryota</taxon>
        <taxon>Fungi</taxon>
        <taxon>Dikarya</taxon>
        <taxon>Basidiomycota</taxon>
        <taxon>Agaricomycotina</taxon>
        <taxon>Agaricomycetes</taxon>
        <taxon>Agaricomycetidae</taxon>
        <taxon>Agaricales</taxon>
        <taxon>Agaricineae</taxon>
        <taxon>Nidulariaceae</taxon>
        <taxon>Crucibulum</taxon>
    </lineage>
</organism>
<dbReference type="AlphaFoldDB" id="A0A5C3LHP0"/>
<keyword evidence="4" id="KW-1185">Reference proteome</keyword>
<protein>
    <recommendedName>
        <fullName evidence="2">Nephrocystin 3-like N-terminal domain-containing protein</fullName>
    </recommendedName>
</protein>